<dbReference type="OrthoDB" id="5524449at2"/>
<protein>
    <recommendedName>
        <fullName evidence="7">J domain-containing protein</fullName>
    </recommendedName>
</protein>
<dbReference type="EMBL" id="PTIT01000020">
    <property type="protein sequence ID" value="PPK50781.1"/>
    <property type="molecule type" value="Genomic_DNA"/>
</dbReference>
<dbReference type="AlphaFoldDB" id="A0A2S6G5E9"/>
<evidence type="ECO:0000313" key="6">
    <source>
        <dbReference type="Proteomes" id="UP000239648"/>
    </source>
</evidence>
<organism evidence="4 5">
    <name type="scientific">Marinobacter persicus</name>
    <dbReference type="NCBI Taxonomy" id="930118"/>
    <lineage>
        <taxon>Bacteria</taxon>
        <taxon>Pseudomonadati</taxon>
        <taxon>Pseudomonadota</taxon>
        <taxon>Gammaproteobacteria</taxon>
        <taxon>Pseudomonadales</taxon>
        <taxon>Marinobacteraceae</taxon>
        <taxon>Marinobacter</taxon>
    </lineage>
</organism>
<keyword evidence="2" id="KW-0472">Membrane</keyword>
<reference evidence="4 5" key="2">
    <citation type="submission" date="2018-02" db="EMBL/GenBank/DDBJ databases">
        <title>Subsurface microbial communities from deep shales in Ohio and West Virginia, USA.</title>
        <authorList>
            <person name="Wrighton K."/>
        </authorList>
    </citation>
    <scope>NUCLEOTIDE SEQUENCE [LARGE SCALE GENOMIC DNA]</scope>
    <source>
        <strain evidence="4 5">UTICA-S1B9</strain>
    </source>
</reference>
<feature type="region of interest" description="Disordered" evidence="1">
    <location>
        <begin position="44"/>
        <end position="71"/>
    </location>
</feature>
<keyword evidence="6" id="KW-1185">Reference proteome</keyword>
<feature type="region of interest" description="Disordered" evidence="1">
    <location>
        <begin position="159"/>
        <end position="192"/>
    </location>
</feature>
<feature type="compositionally biased region" description="Basic and acidic residues" evidence="1">
    <location>
        <begin position="55"/>
        <end position="67"/>
    </location>
</feature>
<evidence type="ECO:0000313" key="4">
    <source>
        <dbReference type="EMBL" id="PPK54233.1"/>
    </source>
</evidence>
<dbReference type="Proteomes" id="UP000239446">
    <property type="component" value="Unassembled WGS sequence"/>
</dbReference>
<sequence length="220" mass="24644">MNCWEILGIEPTNNRDRIREAYDRQMKFASGEDAQALDRAFREATGEVPPTSEPVAEHSEEVPRSEPVDDSLDANDAQIAREVVIQIRALLNDDRRQQDVGIWKAILCEPPADQLPVRREIARSLEPQLRPMAENGSFPQPVAKFLGDWFDWFSVSEANRQPVPDQPDPRNYPEPGVGKNEDNDEAPEQPPQMMNFWPAVIGWIVGLAILASIFGGMSGG</sequence>
<evidence type="ECO:0008006" key="7">
    <source>
        <dbReference type="Google" id="ProtNLM"/>
    </source>
</evidence>
<dbReference type="EMBL" id="PTIU01000017">
    <property type="protein sequence ID" value="PPK54233.1"/>
    <property type="molecule type" value="Genomic_DNA"/>
</dbReference>
<evidence type="ECO:0000256" key="2">
    <source>
        <dbReference type="SAM" id="Phobius"/>
    </source>
</evidence>
<feature type="transmembrane region" description="Helical" evidence="2">
    <location>
        <begin position="196"/>
        <end position="217"/>
    </location>
</feature>
<reference evidence="3 6" key="1">
    <citation type="submission" date="2018-02" db="EMBL/GenBank/DDBJ databases">
        <title>Deep subsurface shale carbon reservoir microbial communities from Ohio and West Virginia, USA.</title>
        <authorList>
            <person name="Wrighton K."/>
        </authorList>
    </citation>
    <scope>NUCLEOTIDE SEQUENCE [LARGE SCALE GENOMIC DNA]</scope>
    <source>
        <strain evidence="3 6">UTICA-S1B6</strain>
    </source>
</reference>
<comment type="caution">
    <text evidence="4">The sequence shown here is derived from an EMBL/GenBank/DDBJ whole genome shotgun (WGS) entry which is preliminary data.</text>
</comment>
<evidence type="ECO:0000313" key="5">
    <source>
        <dbReference type="Proteomes" id="UP000239446"/>
    </source>
</evidence>
<dbReference type="Proteomes" id="UP000239648">
    <property type="component" value="Unassembled WGS sequence"/>
</dbReference>
<dbReference type="RefSeq" id="WP_104416539.1">
    <property type="nucleotide sequence ID" value="NZ_PTIT01000020.1"/>
</dbReference>
<proteinExistence type="predicted"/>
<keyword evidence="2" id="KW-0812">Transmembrane</keyword>
<accession>A0A2S6G5E9</accession>
<keyword evidence="2" id="KW-1133">Transmembrane helix</keyword>
<evidence type="ECO:0000313" key="3">
    <source>
        <dbReference type="EMBL" id="PPK50781.1"/>
    </source>
</evidence>
<gene>
    <name evidence="4" type="ORF">B0H24_101731</name>
    <name evidence="3" type="ORF">BY455_12031</name>
</gene>
<evidence type="ECO:0000256" key="1">
    <source>
        <dbReference type="SAM" id="MobiDB-lite"/>
    </source>
</evidence>
<name>A0A2S6G5E9_9GAMM</name>